<organism evidence="1">
    <name type="scientific">marine metagenome</name>
    <dbReference type="NCBI Taxonomy" id="408172"/>
    <lineage>
        <taxon>unclassified sequences</taxon>
        <taxon>metagenomes</taxon>
        <taxon>ecological metagenomes</taxon>
    </lineage>
</organism>
<accession>A0A381Z8N4</accession>
<dbReference type="AlphaFoldDB" id="A0A381Z8N4"/>
<protein>
    <submittedName>
        <fullName evidence="1">Uncharacterized protein</fullName>
    </submittedName>
</protein>
<feature type="non-terminal residue" evidence="1">
    <location>
        <position position="1"/>
    </location>
</feature>
<proteinExistence type="predicted"/>
<dbReference type="EMBL" id="UINC01020389">
    <property type="protein sequence ID" value="SVA85655.1"/>
    <property type="molecule type" value="Genomic_DNA"/>
</dbReference>
<reference evidence="1" key="1">
    <citation type="submission" date="2018-05" db="EMBL/GenBank/DDBJ databases">
        <authorList>
            <person name="Lanie J.A."/>
            <person name="Ng W.-L."/>
            <person name="Kazmierczak K.M."/>
            <person name="Andrzejewski T.M."/>
            <person name="Davidsen T.M."/>
            <person name="Wayne K.J."/>
            <person name="Tettelin H."/>
            <person name="Glass J.I."/>
            <person name="Rusch D."/>
            <person name="Podicherti R."/>
            <person name="Tsui H.-C.T."/>
            <person name="Winkler M.E."/>
        </authorList>
    </citation>
    <scope>NUCLEOTIDE SEQUENCE</scope>
</reference>
<name>A0A381Z8N4_9ZZZZ</name>
<gene>
    <name evidence="1" type="ORF">METZ01_LOCUS138509</name>
</gene>
<evidence type="ECO:0000313" key="1">
    <source>
        <dbReference type="EMBL" id="SVA85655.1"/>
    </source>
</evidence>
<sequence>QVNIIDIYCFFDTLEYPPLRVGSSVGRASDF</sequence>